<reference evidence="1 2" key="1">
    <citation type="submission" date="2024-01" db="EMBL/GenBank/DDBJ databases">
        <title>The complete chloroplast genome sequence of Lithospermum erythrorhizon: insights into the phylogenetic relationship among Boraginaceae species and the maternal lineages of purple gromwells.</title>
        <authorList>
            <person name="Okada T."/>
            <person name="Watanabe K."/>
        </authorList>
    </citation>
    <scope>NUCLEOTIDE SEQUENCE [LARGE SCALE GENOMIC DNA]</scope>
</reference>
<gene>
    <name evidence="1" type="ORF">LIER_39757</name>
</gene>
<sequence>MKLKKRKVPKDDHLVDDSLMVPSVADPNLMVRVPIDHRVCVHGVLEAGLMSKVNEWSASPLGATGSISTVNKEAVGVVFTHAKNDDDVAGGDAGVGDGVSVAGGDAVAGVGSVVVFKAGSSGGSVAGKSVARAVGGRKGAKNAKRLAGVEGPPGAGVTFGTFTGLAGKAAQQRAPVKVGFDICGSETDEDDTPPLPTHACAKPGPPLSAHAHAKTGHQPKPTFAGFFKENRLEGNGFKLQFHDFKDDDVVLDESDEVPFVETWGFFLIGCFTGPFPAKPALDSIVKGWGVKCRVLPYGKGWTVFRFQIEHMVVRTWLLVKH</sequence>
<evidence type="ECO:0008006" key="3">
    <source>
        <dbReference type="Google" id="ProtNLM"/>
    </source>
</evidence>
<dbReference type="AlphaFoldDB" id="A0AAV3QM95"/>
<dbReference type="Proteomes" id="UP001454036">
    <property type="component" value="Unassembled WGS sequence"/>
</dbReference>
<evidence type="ECO:0000313" key="1">
    <source>
        <dbReference type="EMBL" id="GAA0164291.1"/>
    </source>
</evidence>
<accession>A0AAV3QM95</accession>
<evidence type="ECO:0000313" key="2">
    <source>
        <dbReference type="Proteomes" id="UP001454036"/>
    </source>
</evidence>
<comment type="caution">
    <text evidence="1">The sequence shown here is derived from an EMBL/GenBank/DDBJ whole genome shotgun (WGS) entry which is preliminary data.</text>
</comment>
<organism evidence="1 2">
    <name type="scientific">Lithospermum erythrorhizon</name>
    <name type="common">Purple gromwell</name>
    <name type="synonym">Lithospermum officinale var. erythrorhizon</name>
    <dbReference type="NCBI Taxonomy" id="34254"/>
    <lineage>
        <taxon>Eukaryota</taxon>
        <taxon>Viridiplantae</taxon>
        <taxon>Streptophyta</taxon>
        <taxon>Embryophyta</taxon>
        <taxon>Tracheophyta</taxon>
        <taxon>Spermatophyta</taxon>
        <taxon>Magnoliopsida</taxon>
        <taxon>eudicotyledons</taxon>
        <taxon>Gunneridae</taxon>
        <taxon>Pentapetalae</taxon>
        <taxon>asterids</taxon>
        <taxon>lamiids</taxon>
        <taxon>Boraginales</taxon>
        <taxon>Boraginaceae</taxon>
        <taxon>Boraginoideae</taxon>
        <taxon>Lithospermeae</taxon>
        <taxon>Lithospermum</taxon>
    </lineage>
</organism>
<name>A0AAV3QM95_LITER</name>
<protein>
    <recommendedName>
        <fullName evidence="3">DUF4283 domain-containing protein</fullName>
    </recommendedName>
</protein>
<proteinExistence type="predicted"/>
<keyword evidence="2" id="KW-1185">Reference proteome</keyword>
<dbReference type="EMBL" id="BAABME010021813">
    <property type="protein sequence ID" value="GAA0164291.1"/>
    <property type="molecule type" value="Genomic_DNA"/>
</dbReference>